<keyword evidence="3 9" id="KW-0813">Transport</keyword>
<dbReference type="eggNOG" id="COG0765">
    <property type="taxonomic scope" value="Bacteria"/>
</dbReference>
<dbReference type="InterPro" id="IPR035906">
    <property type="entry name" value="MetI-like_sf"/>
</dbReference>
<accession>C6PSV0</accession>
<keyword evidence="12" id="KW-1185">Reference proteome</keyword>
<evidence type="ECO:0000256" key="6">
    <source>
        <dbReference type="ARBA" id="ARBA00022970"/>
    </source>
</evidence>
<dbReference type="PANTHER" id="PTHR30614:SF20">
    <property type="entry name" value="GLUTAMINE TRANSPORT SYSTEM PERMEASE PROTEIN GLNP"/>
    <property type="match status" value="1"/>
</dbReference>
<dbReference type="InterPro" id="IPR043429">
    <property type="entry name" value="ArtM/GltK/GlnP/TcyL/YhdX-like"/>
</dbReference>
<dbReference type="Pfam" id="PF00528">
    <property type="entry name" value="BPD_transp_1"/>
    <property type="match status" value="1"/>
</dbReference>
<dbReference type="RefSeq" id="WP_007060752.1">
    <property type="nucleotide sequence ID" value="NZ_ACVI01000025.1"/>
</dbReference>
<dbReference type="CDD" id="cd06261">
    <property type="entry name" value="TM_PBP2"/>
    <property type="match status" value="1"/>
</dbReference>
<comment type="caution">
    <text evidence="11">The sequence shown here is derived from an EMBL/GenBank/DDBJ whole genome shotgun (WGS) entry which is preliminary data.</text>
</comment>
<dbReference type="AlphaFoldDB" id="C6PSV0"/>
<name>C6PSV0_9CLOT</name>
<keyword evidence="5 9" id="KW-0812">Transmembrane</keyword>
<dbReference type="InterPro" id="IPR000515">
    <property type="entry name" value="MetI-like"/>
</dbReference>
<evidence type="ECO:0000256" key="4">
    <source>
        <dbReference type="ARBA" id="ARBA00022475"/>
    </source>
</evidence>
<keyword evidence="6" id="KW-0029">Amino-acid transport</keyword>
<proteinExistence type="inferred from homology"/>
<keyword evidence="7 9" id="KW-1133">Transmembrane helix</keyword>
<keyword evidence="4" id="KW-1003">Cell membrane</keyword>
<evidence type="ECO:0000259" key="10">
    <source>
        <dbReference type="PROSITE" id="PS50928"/>
    </source>
</evidence>
<dbReference type="GO" id="GO:0006865">
    <property type="term" value="P:amino acid transport"/>
    <property type="evidence" value="ECO:0007669"/>
    <property type="project" value="UniProtKB-KW"/>
</dbReference>
<dbReference type="PROSITE" id="PS50928">
    <property type="entry name" value="ABC_TM1"/>
    <property type="match status" value="1"/>
</dbReference>
<dbReference type="Proteomes" id="UP000004198">
    <property type="component" value="Unassembled WGS sequence"/>
</dbReference>
<evidence type="ECO:0000256" key="8">
    <source>
        <dbReference type="ARBA" id="ARBA00023136"/>
    </source>
</evidence>
<dbReference type="Gene3D" id="1.10.3720.10">
    <property type="entry name" value="MetI-like"/>
    <property type="match status" value="1"/>
</dbReference>
<evidence type="ECO:0000313" key="12">
    <source>
        <dbReference type="Proteomes" id="UP000004198"/>
    </source>
</evidence>
<gene>
    <name evidence="11" type="ORF">CcarbDRAFT_1867</name>
</gene>
<comment type="subcellular location">
    <subcellularLocation>
        <location evidence="1 9">Cell membrane</location>
        <topology evidence="1 9">Multi-pass membrane protein</topology>
    </subcellularLocation>
</comment>
<evidence type="ECO:0000256" key="9">
    <source>
        <dbReference type="RuleBase" id="RU363032"/>
    </source>
</evidence>
<feature type="transmembrane region" description="Helical" evidence="9">
    <location>
        <begin position="202"/>
        <end position="222"/>
    </location>
</feature>
<evidence type="ECO:0000313" key="11">
    <source>
        <dbReference type="EMBL" id="EET87689.1"/>
    </source>
</evidence>
<feature type="domain" description="ABC transmembrane type-1" evidence="10">
    <location>
        <begin position="34"/>
        <end position="223"/>
    </location>
</feature>
<evidence type="ECO:0000256" key="3">
    <source>
        <dbReference type="ARBA" id="ARBA00022448"/>
    </source>
</evidence>
<dbReference type="GO" id="GO:0043190">
    <property type="term" value="C:ATP-binding cassette (ABC) transporter complex"/>
    <property type="evidence" value="ECO:0007669"/>
    <property type="project" value="InterPro"/>
</dbReference>
<dbReference type="STRING" id="536227.Ccar_05360"/>
<dbReference type="NCBIfam" id="TIGR01726">
    <property type="entry name" value="HEQRo_perm_3TM"/>
    <property type="match status" value="1"/>
</dbReference>
<dbReference type="InterPro" id="IPR010065">
    <property type="entry name" value="AA_ABC_transptr_permease_3TM"/>
</dbReference>
<evidence type="ECO:0000256" key="7">
    <source>
        <dbReference type="ARBA" id="ARBA00022989"/>
    </source>
</evidence>
<reference evidence="11 12" key="1">
    <citation type="submission" date="2009-06" db="EMBL/GenBank/DDBJ databases">
        <title>The draft genome of Clostridium carboxidivorans P7.</title>
        <authorList>
            <consortium name="US DOE Joint Genome Institute (JGI-PGF)"/>
            <person name="Lucas S."/>
            <person name="Copeland A."/>
            <person name="Lapidus A."/>
            <person name="Glavina del Rio T."/>
            <person name="Tice H."/>
            <person name="Bruce D."/>
            <person name="Goodwin L."/>
            <person name="Pitluck S."/>
            <person name="Larimer F."/>
            <person name="Land M.L."/>
            <person name="Hauser L."/>
            <person name="Hemme C.L."/>
        </authorList>
    </citation>
    <scope>NUCLEOTIDE SEQUENCE [LARGE SCALE GENOMIC DNA]</scope>
    <source>
        <strain evidence="11 12">P7</strain>
    </source>
</reference>
<organism evidence="11 12">
    <name type="scientific">Clostridium carboxidivorans P7</name>
    <dbReference type="NCBI Taxonomy" id="536227"/>
    <lineage>
        <taxon>Bacteria</taxon>
        <taxon>Bacillati</taxon>
        <taxon>Bacillota</taxon>
        <taxon>Clostridia</taxon>
        <taxon>Eubacteriales</taxon>
        <taxon>Clostridiaceae</taxon>
        <taxon>Clostridium</taxon>
    </lineage>
</organism>
<dbReference type="PANTHER" id="PTHR30614">
    <property type="entry name" value="MEMBRANE COMPONENT OF AMINO ACID ABC TRANSPORTER"/>
    <property type="match status" value="1"/>
</dbReference>
<keyword evidence="8 9" id="KW-0472">Membrane</keyword>
<evidence type="ECO:0000256" key="2">
    <source>
        <dbReference type="ARBA" id="ARBA00010072"/>
    </source>
</evidence>
<evidence type="ECO:0000256" key="5">
    <source>
        <dbReference type="ARBA" id="ARBA00022692"/>
    </source>
</evidence>
<protein>
    <submittedName>
        <fullName evidence="11">Polar amino acid ABC transporter, inner membrane subunit</fullName>
    </submittedName>
</protein>
<feature type="transmembrane region" description="Helical" evidence="9">
    <location>
        <begin position="36"/>
        <end position="60"/>
    </location>
</feature>
<dbReference type="SUPFAM" id="SSF161098">
    <property type="entry name" value="MetI-like"/>
    <property type="match status" value="1"/>
</dbReference>
<dbReference type="GO" id="GO:0022857">
    <property type="term" value="F:transmembrane transporter activity"/>
    <property type="evidence" value="ECO:0007669"/>
    <property type="project" value="InterPro"/>
</dbReference>
<comment type="similarity">
    <text evidence="2">Belongs to the binding-protein-dependent transport system permease family. HisMQ subfamily.</text>
</comment>
<sequence>MIITTIVASFVLGRDDIMDLSFLKVLMPMLLDGLKITLEVSMFGIFFGFLIGCLSGFALQCKNKITKVIANIYLWIIRGTPLIVQALYVYFVIPKITGHDIQSNAAGIIVISLNSGAFIAEIVRGSLEGIDLGQKEAGVSLGLTPFQTLWHVVIPPAFKSMLPALFNQFIITVKDTAILSVIVVNEITKQIQNYAAVTFDTIQAYSAGAVFYLVIISILIIIQKQIERRVKA</sequence>
<feature type="transmembrane region" description="Helical" evidence="9">
    <location>
        <begin position="72"/>
        <end position="93"/>
    </location>
</feature>
<evidence type="ECO:0000256" key="1">
    <source>
        <dbReference type="ARBA" id="ARBA00004651"/>
    </source>
</evidence>
<dbReference type="EMBL" id="ACVI01000025">
    <property type="protein sequence ID" value="EET87689.1"/>
    <property type="molecule type" value="Genomic_DNA"/>
</dbReference>